<dbReference type="Proteomes" id="UP001596364">
    <property type="component" value="Unassembled WGS sequence"/>
</dbReference>
<feature type="signal peptide" evidence="1">
    <location>
        <begin position="1"/>
        <end position="19"/>
    </location>
</feature>
<proteinExistence type="predicted"/>
<evidence type="ECO:0000313" key="3">
    <source>
        <dbReference type="EMBL" id="MFC6441222.1"/>
    </source>
</evidence>
<name>A0ABW1XP72_9ALTE</name>
<feature type="chain" id="PRO_5045653872" evidence="1">
    <location>
        <begin position="20"/>
        <end position="136"/>
    </location>
</feature>
<dbReference type="RefSeq" id="WP_131258445.1">
    <property type="nucleotide sequence ID" value="NZ_JBHSUS010000001.1"/>
</dbReference>
<dbReference type="InterPro" id="IPR024370">
    <property type="entry name" value="PBP_domain"/>
</dbReference>
<organism evidence="3 4">
    <name type="scientific">Pseudobowmanella zhangzhouensis</name>
    <dbReference type="NCBI Taxonomy" id="1537679"/>
    <lineage>
        <taxon>Bacteria</taxon>
        <taxon>Pseudomonadati</taxon>
        <taxon>Pseudomonadota</taxon>
        <taxon>Gammaproteobacteria</taxon>
        <taxon>Alteromonadales</taxon>
        <taxon>Alteromonadaceae</taxon>
    </lineage>
</organism>
<protein>
    <submittedName>
        <fullName evidence="3">Substrate-binding domain-containing protein</fullName>
    </submittedName>
</protein>
<dbReference type="Pfam" id="PF12849">
    <property type="entry name" value="PBP_like_2"/>
    <property type="match status" value="1"/>
</dbReference>
<dbReference type="Gene3D" id="3.40.190.10">
    <property type="entry name" value="Periplasmic binding protein-like II"/>
    <property type="match status" value="1"/>
</dbReference>
<comment type="caution">
    <text evidence="3">The sequence shown here is derived from an EMBL/GenBank/DDBJ whole genome shotgun (WGS) entry which is preliminary data.</text>
</comment>
<keyword evidence="4" id="KW-1185">Reference proteome</keyword>
<feature type="domain" description="PBP" evidence="2">
    <location>
        <begin position="17"/>
        <end position="126"/>
    </location>
</feature>
<dbReference type="EMBL" id="JBHSUS010000001">
    <property type="protein sequence ID" value="MFC6441222.1"/>
    <property type="molecule type" value="Genomic_DNA"/>
</dbReference>
<evidence type="ECO:0000256" key="1">
    <source>
        <dbReference type="SAM" id="SignalP"/>
    </source>
</evidence>
<evidence type="ECO:0000259" key="2">
    <source>
        <dbReference type="Pfam" id="PF12849"/>
    </source>
</evidence>
<reference evidence="4" key="1">
    <citation type="journal article" date="2019" name="Int. J. Syst. Evol. Microbiol.">
        <title>The Global Catalogue of Microorganisms (GCM) 10K type strain sequencing project: providing services to taxonomists for standard genome sequencing and annotation.</title>
        <authorList>
            <consortium name="The Broad Institute Genomics Platform"/>
            <consortium name="The Broad Institute Genome Sequencing Center for Infectious Disease"/>
            <person name="Wu L."/>
            <person name="Ma J."/>
        </authorList>
    </citation>
    <scope>NUCLEOTIDE SEQUENCE [LARGE SCALE GENOMIC DNA]</scope>
    <source>
        <strain evidence="4">CGMCC 1.16031</strain>
    </source>
</reference>
<accession>A0ABW1XP72</accession>
<sequence>MRKSVFIVVASLVSLMANAELAVVVHPSYADAISQDDIAKIFLGKAKTFPNGSPAVPINQEDSQSATDEFNNKVLGKSSTQLKAYWSKLVFTGKGTPPKEATNDAQVLELIANNPNMIGYLDASALSADVKVVARF</sequence>
<dbReference type="SUPFAM" id="SSF53850">
    <property type="entry name" value="Periplasmic binding protein-like II"/>
    <property type="match status" value="1"/>
</dbReference>
<gene>
    <name evidence="3" type="ORF">ACFP85_13800</name>
</gene>
<keyword evidence="1" id="KW-0732">Signal</keyword>
<evidence type="ECO:0000313" key="4">
    <source>
        <dbReference type="Proteomes" id="UP001596364"/>
    </source>
</evidence>